<feature type="domain" description="Transposase zinc-binding" evidence="1">
    <location>
        <begin position="2"/>
        <end position="54"/>
    </location>
</feature>
<dbReference type="AlphaFoldDB" id="A0A6N3B7J4"/>
<organism evidence="2">
    <name type="scientific">Intestinibacter bartlettii</name>
    <dbReference type="NCBI Taxonomy" id="261299"/>
    <lineage>
        <taxon>Bacteria</taxon>
        <taxon>Bacillati</taxon>
        <taxon>Bacillota</taxon>
        <taxon>Clostridia</taxon>
        <taxon>Peptostreptococcales</taxon>
        <taxon>Peptostreptococcaceae</taxon>
        <taxon>Intestinibacter</taxon>
    </lineage>
</organism>
<dbReference type="EMBL" id="CACRUE010000022">
    <property type="protein sequence ID" value="VYT96002.1"/>
    <property type="molecule type" value="Genomic_DNA"/>
</dbReference>
<protein>
    <recommendedName>
        <fullName evidence="1">Transposase zinc-binding domain-containing protein</fullName>
    </recommendedName>
</protein>
<proteinExistence type="predicted"/>
<dbReference type="Pfam" id="PF14319">
    <property type="entry name" value="Zn_Tnp_IS91"/>
    <property type="match status" value="1"/>
</dbReference>
<gene>
    <name evidence="2" type="ORF">IBLFYP30_01431</name>
</gene>
<evidence type="ECO:0000259" key="1">
    <source>
        <dbReference type="Pfam" id="PF14319"/>
    </source>
</evidence>
<accession>A0A6N3B7J4</accession>
<reference evidence="2" key="1">
    <citation type="submission" date="2019-11" db="EMBL/GenBank/DDBJ databases">
        <authorList>
            <person name="Feng L."/>
        </authorList>
    </citation>
    <scope>NUCLEOTIDE SEQUENCE</scope>
    <source>
        <strain evidence="2">IbartlettiiLFYP30</strain>
    </source>
</reference>
<sequence>MQEHIKNVVAKALNCGNPKYGYTKYKCVSCNKEYIHGFSCKGKFCTKYGRMYSIDCEEKQ</sequence>
<dbReference type="InterPro" id="IPR026889">
    <property type="entry name" value="Zn_Tnp"/>
</dbReference>
<name>A0A6N3B7J4_9FIRM</name>
<evidence type="ECO:0000313" key="2">
    <source>
        <dbReference type="EMBL" id="VYT96002.1"/>
    </source>
</evidence>